<organism evidence="1 2">
    <name type="scientific">Paenibacillus elgii</name>
    <dbReference type="NCBI Taxonomy" id="189691"/>
    <lineage>
        <taxon>Bacteria</taxon>
        <taxon>Bacillati</taxon>
        <taxon>Bacillota</taxon>
        <taxon>Bacilli</taxon>
        <taxon>Bacillales</taxon>
        <taxon>Paenibacillaceae</taxon>
        <taxon>Paenibacillus</taxon>
    </lineage>
</organism>
<dbReference type="EMBL" id="LQRA01000052">
    <property type="protein sequence ID" value="KZE79283.1"/>
    <property type="molecule type" value="Genomic_DNA"/>
</dbReference>
<dbReference type="Proteomes" id="UP000076563">
    <property type="component" value="Unassembled WGS sequence"/>
</dbReference>
<dbReference type="AlphaFoldDB" id="A0A163YE06"/>
<protein>
    <submittedName>
        <fullName evidence="1">Uncharacterized protein</fullName>
    </submittedName>
</protein>
<dbReference type="Pfam" id="PF24704">
    <property type="entry name" value="DUF7667"/>
    <property type="match status" value="1"/>
</dbReference>
<sequence length="77" mass="8893">MAEIHFQAMKLGSYSRLPLNVHVELRRCMEANAKLILKIDQLNQLAFHAHTIGDTDWERNILNEIEEIKAKGEVEHA</sequence>
<comment type="caution">
    <text evidence="1">The sequence shown here is derived from an EMBL/GenBank/DDBJ whole genome shotgun (WGS) entry which is preliminary data.</text>
</comment>
<dbReference type="InterPro" id="IPR056084">
    <property type="entry name" value="DUF7667"/>
</dbReference>
<evidence type="ECO:0000313" key="1">
    <source>
        <dbReference type="EMBL" id="KZE79283.1"/>
    </source>
</evidence>
<gene>
    <name evidence="1" type="ORF">AV654_17585</name>
</gene>
<reference evidence="2" key="1">
    <citation type="submission" date="2016-01" db="EMBL/GenBank/DDBJ databases">
        <title>Draft genome of Chromobacterium sp. F49.</title>
        <authorList>
            <person name="Hong K.W."/>
        </authorList>
    </citation>
    <scope>NUCLEOTIDE SEQUENCE [LARGE SCALE GENOMIC DNA]</scope>
    <source>
        <strain evidence="2">M63</strain>
    </source>
</reference>
<proteinExistence type="predicted"/>
<name>A0A163YE06_9BACL</name>
<evidence type="ECO:0000313" key="2">
    <source>
        <dbReference type="Proteomes" id="UP000076563"/>
    </source>
</evidence>
<keyword evidence="2" id="KW-1185">Reference proteome</keyword>
<accession>A0A163YE06</accession>